<comment type="subcellular location">
    <subcellularLocation>
        <location evidence="1 6">Nucleus</location>
    </subcellularLocation>
</comment>
<feature type="compositionally biased region" description="Low complexity" evidence="8">
    <location>
        <begin position="350"/>
        <end position="363"/>
    </location>
</feature>
<dbReference type="InParanoid" id="A0A0D2URD9"/>
<dbReference type="STRING" id="595528.A0A0D2URD9"/>
<evidence type="ECO:0000256" key="2">
    <source>
        <dbReference type="ARBA" id="ARBA00022723"/>
    </source>
</evidence>
<comment type="catalytic activity">
    <reaction evidence="6">
        <text>S-ubiquitinyl-[E2 ubiquitin-conjugating enzyme]-L-cysteine + [acceptor protein]-L-lysine = [E2 ubiquitin-conjugating enzyme]-L-cysteine + N(6)-ubiquitinyl-[acceptor protein]-L-lysine.</text>
        <dbReference type="EC" id="2.3.2.27"/>
    </reaction>
</comment>
<dbReference type="Proteomes" id="UP000008743">
    <property type="component" value="Unassembled WGS sequence"/>
</dbReference>
<evidence type="ECO:0000256" key="4">
    <source>
        <dbReference type="ARBA" id="ARBA00022833"/>
    </source>
</evidence>
<dbReference type="PhylomeDB" id="A0A0D2URD9"/>
<feature type="region of interest" description="Disordered" evidence="8">
    <location>
        <begin position="584"/>
        <end position="615"/>
    </location>
</feature>
<dbReference type="GO" id="GO:0006325">
    <property type="term" value="P:chromatin organization"/>
    <property type="evidence" value="ECO:0007669"/>
    <property type="project" value="UniProtKB-KW"/>
</dbReference>
<dbReference type="GO" id="GO:0005634">
    <property type="term" value="C:nucleus"/>
    <property type="evidence" value="ECO:0007669"/>
    <property type="project" value="UniProtKB-SubCell"/>
</dbReference>
<feature type="region of interest" description="Disordered" evidence="8">
    <location>
        <begin position="1"/>
        <end position="83"/>
    </location>
</feature>
<protein>
    <recommendedName>
        <fullName evidence="6">E3 ubiquitin protein ligase</fullName>
        <ecNumber evidence="6">2.3.2.27</ecNumber>
    </recommendedName>
</protein>
<feature type="coiled-coil region" evidence="7">
    <location>
        <begin position="388"/>
        <end position="429"/>
    </location>
</feature>
<evidence type="ECO:0000313" key="11">
    <source>
        <dbReference type="Proteomes" id="UP000008743"/>
    </source>
</evidence>
<dbReference type="InterPro" id="IPR058642">
    <property type="entry name" value="BRE1A/B-like_dom"/>
</dbReference>
<dbReference type="EC" id="2.3.2.27" evidence="6"/>
<feature type="compositionally biased region" description="Low complexity" evidence="8">
    <location>
        <begin position="584"/>
        <end position="614"/>
    </location>
</feature>
<evidence type="ECO:0000256" key="5">
    <source>
        <dbReference type="ARBA" id="ARBA00023242"/>
    </source>
</evidence>
<evidence type="ECO:0000256" key="1">
    <source>
        <dbReference type="ARBA" id="ARBA00004123"/>
    </source>
</evidence>
<keyword evidence="11" id="KW-1185">Reference proteome</keyword>
<dbReference type="GO" id="GO:0061630">
    <property type="term" value="F:ubiquitin protein ligase activity"/>
    <property type="evidence" value="ECO:0007669"/>
    <property type="project" value="UniProtKB-EC"/>
</dbReference>
<keyword evidence="2 6" id="KW-0479">Metal-binding</keyword>
<evidence type="ECO:0000256" key="6">
    <source>
        <dbReference type="RuleBase" id="RU365038"/>
    </source>
</evidence>
<keyword evidence="5 6" id="KW-0539">Nucleus</keyword>
<keyword evidence="6" id="KW-0156">Chromatin regulator</keyword>
<evidence type="ECO:0000313" key="10">
    <source>
        <dbReference type="EMBL" id="KJE97556.1"/>
    </source>
</evidence>
<sequence>MSTSSSGSGSSSSGAKRPAESDLAELPSAKRLAVDLAAAAGGGSSPSIHSPASSNAAPLGEHAHPLSSAAASASQDAADEEQTGGFQAGIVKTQLAHLRRQFAVVKSEAETTRARVTQLTSQRNQDALVADEVMRQWTQVQDEMTSTLMSIDPVSGLQEHAQFVAQPYSTGLAAHVAELNSQTTPTLADTAWFLRVRDTTQARAQQLRSVIAKLAVSIDQQRAVIHGLTQQRNELMSNSAALSPVAATVAQENAQQQTKLHDLQNALAALQQELFQRSNDLASQAATVDLKASLAASQHEIELLNDELRSAQRKSLKLEEEVREYREARSTNAATSSLAASTSALLAAATAATDPSTGPSTPLTAPPTLLPATSTEGGSASSSNPAEVEALQRQVAALLKTMQDHHAAFDTHRDEKSRLLKEVQALKQQLSFLPDAVIAGHPMYKQLKVQCDTAVKELMDARVLMDMLQREHFKLMQARRVELEQIELAEVARRNGYVEELRRLEDHYAKVKNEYDKLLYRQEKKTLSETTIQSSTANQEMRELIQSLQSQNTLLKSEVARNRSKADDLRVALAKLNPNDPLVQQAMAAAAEQDSASGGASTSSGSNSGANSEAVATIKQLREDLK</sequence>
<keyword evidence="4 6" id="KW-0862">Zinc</keyword>
<comment type="similarity">
    <text evidence="6">Belongs to the BRE1 family.</text>
</comment>
<dbReference type="GO" id="GO:0008270">
    <property type="term" value="F:zinc ion binding"/>
    <property type="evidence" value="ECO:0007669"/>
    <property type="project" value="UniProtKB-KW"/>
</dbReference>
<organism evidence="10 11">
    <name type="scientific">Capsaspora owczarzaki (strain ATCC 30864)</name>
    <dbReference type="NCBI Taxonomy" id="595528"/>
    <lineage>
        <taxon>Eukaryota</taxon>
        <taxon>Filasterea</taxon>
        <taxon>Capsaspora</taxon>
    </lineage>
</organism>
<feature type="compositionally biased region" description="Low complexity" evidence="8">
    <location>
        <begin position="1"/>
        <end position="14"/>
    </location>
</feature>
<dbReference type="AlphaFoldDB" id="A0A0D2URD9"/>
<dbReference type="GO" id="GO:0033503">
    <property type="term" value="C:HULC complex"/>
    <property type="evidence" value="ECO:0007669"/>
    <property type="project" value="TreeGrafter"/>
</dbReference>
<gene>
    <name evidence="10" type="ORF">CAOG_007394</name>
</gene>
<name>A0A0D2URD9_CAPO3</name>
<keyword evidence="6" id="KW-0833">Ubl conjugation pathway</keyword>
<feature type="compositionally biased region" description="Low complexity" evidence="8">
    <location>
        <begin position="45"/>
        <end position="58"/>
    </location>
</feature>
<dbReference type="Pfam" id="PF26052">
    <property type="entry name" value="BRE1B"/>
    <property type="match status" value="1"/>
</dbReference>
<dbReference type="InterPro" id="IPR013956">
    <property type="entry name" value="E3_ubiquit_lig_Bre1"/>
</dbReference>
<feature type="coiled-coil region" evidence="7">
    <location>
        <begin position="246"/>
        <end position="328"/>
    </location>
</feature>
<evidence type="ECO:0000256" key="3">
    <source>
        <dbReference type="ARBA" id="ARBA00022771"/>
    </source>
</evidence>
<keyword evidence="3 6" id="KW-0863">Zinc-finger</keyword>
<keyword evidence="6 7" id="KW-0175">Coiled coil</keyword>
<dbReference type="UniPathway" id="UPA00143"/>
<accession>A0A0D2URD9</accession>
<reference evidence="11" key="1">
    <citation type="submission" date="2011-02" db="EMBL/GenBank/DDBJ databases">
        <title>The Genome Sequence of Capsaspora owczarzaki ATCC 30864.</title>
        <authorList>
            <person name="Russ C."/>
            <person name="Cuomo C."/>
            <person name="Burger G."/>
            <person name="Gray M.W."/>
            <person name="Holland P.W.H."/>
            <person name="King N."/>
            <person name="Lang F.B.F."/>
            <person name="Roger A.J."/>
            <person name="Ruiz-Trillo I."/>
            <person name="Young S.K."/>
            <person name="Zeng Q."/>
            <person name="Gargeya S."/>
            <person name="Alvarado L."/>
            <person name="Berlin A."/>
            <person name="Chapman S.B."/>
            <person name="Chen Z."/>
            <person name="Freedman E."/>
            <person name="Gellesch M."/>
            <person name="Goldberg J."/>
            <person name="Griggs A."/>
            <person name="Gujja S."/>
            <person name="Heilman E."/>
            <person name="Heiman D."/>
            <person name="Howarth C."/>
            <person name="Mehta T."/>
            <person name="Neiman D."/>
            <person name="Pearson M."/>
            <person name="Roberts A."/>
            <person name="Saif S."/>
            <person name="Shea T."/>
            <person name="Shenoy N."/>
            <person name="Sisk P."/>
            <person name="Stolte C."/>
            <person name="Sykes S."/>
            <person name="White J."/>
            <person name="Yandava C."/>
            <person name="Haas B."/>
            <person name="Nusbaum C."/>
            <person name="Birren B."/>
        </authorList>
    </citation>
    <scope>NUCLEOTIDE SEQUENCE</scope>
    <source>
        <strain evidence="11">ATCC 30864</strain>
    </source>
</reference>
<feature type="compositionally biased region" description="Low complexity" evidence="8">
    <location>
        <begin position="370"/>
        <end position="383"/>
    </location>
</feature>
<evidence type="ECO:0000259" key="9">
    <source>
        <dbReference type="Pfam" id="PF26052"/>
    </source>
</evidence>
<feature type="coiled-coil region" evidence="7">
    <location>
        <begin position="494"/>
        <end position="558"/>
    </location>
</feature>
<keyword evidence="6" id="KW-0808">Transferase</keyword>
<dbReference type="EMBL" id="KE346374">
    <property type="protein sequence ID" value="KJE97556.1"/>
    <property type="molecule type" value="Genomic_DNA"/>
</dbReference>
<feature type="domain" description="BRE1A/B-like" evidence="9">
    <location>
        <begin position="436"/>
        <end position="579"/>
    </location>
</feature>
<comment type="pathway">
    <text evidence="6">Protein modification; protein ubiquitination.</text>
</comment>
<dbReference type="PANTHER" id="PTHR23163:SF0">
    <property type="entry name" value="E3 UBIQUITIN-PROTEIN LIGASE BRE1"/>
    <property type="match status" value="1"/>
</dbReference>
<dbReference type="GO" id="GO:0016567">
    <property type="term" value="P:protein ubiquitination"/>
    <property type="evidence" value="ECO:0007669"/>
    <property type="project" value="UniProtKB-UniRule"/>
</dbReference>
<evidence type="ECO:0000256" key="8">
    <source>
        <dbReference type="SAM" id="MobiDB-lite"/>
    </source>
</evidence>
<feature type="compositionally biased region" description="Low complexity" evidence="8">
    <location>
        <begin position="67"/>
        <end position="76"/>
    </location>
</feature>
<dbReference type="PANTHER" id="PTHR23163">
    <property type="entry name" value="RING FINGER PROTEIN-RELATED"/>
    <property type="match status" value="1"/>
</dbReference>
<evidence type="ECO:0000256" key="7">
    <source>
        <dbReference type="SAM" id="Coils"/>
    </source>
</evidence>
<proteinExistence type="inferred from homology"/>
<feature type="region of interest" description="Disordered" evidence="8">
    <location>
        <begin position="350"/>
        <end position="387"/>
    </location>
</feature>
<dbReference type="RefSeq" id="XP_004343253.2">
    <property type="nucleotide sequence ID" value="XM_004343203.2"/>
</dbReference>